<dbReference type="Proteomes" id="UP000294894">
    <property type="component" value="Chromosome"/>
</dbReference>
<dbReference type="KEGG" id="noy:EXE57_19280"/>
<dbReference type="RefSeq" id="WP_135080345.1">
    <property type="nucleotide sequence ID" value="NZ_CP038267.1"/>
</dbReference>
<dbReference type="EMBL" id="CP038267">
    <property type="protein sequence ID" value="QBR94189.1"/>
    <property type="molecule type" value="Genomic_DNA"/>
</dbReference>
<keyword evidence="2" id="KW-0328">Glycosyltransferase</keyword>
<dbReference type="PANTHER" id="PTHR43685">
    <property type="entry name" value="GLYCOSYLTRANSFERASE"/>
    <property type="match status" value="1"/>
</dbReference>
<evidence type="ECO:0000256" key="2">
    <source>
        <dbReference type="ARBA" id="ARBA00022676"/>
    </source>
</evidence>
<keyword evidence="6" id="KW-1185">Reference proteome</keyword>
<feature type="domain" description="Glycosyltransferase 2-like" evidence="4">
    <location>
        <begin position="10"/>
        <end position="172"/>
    </location>
</feature>
<dbReference type="SUPFAM" id="SSF53448">
    <property type="entry name" value="Nucleotide-diphospho-sugar transferases"/>
    <property type="match status" value="1"/>
</dbReference>
<keyword evidence="3 5" id="KW-0808">Transferase</keyword>
<comment type="similarity">
    <text evidence="1">Belongs to the glycosyltransferase 2 family.</text>
</comment>
<evidence type="ECO:0000256" key="1">
    <source>
        <dbReference type="ARBA" id="ARBA00006739"/>
    </source>
</evidence>
<evidence type="ECO:0000256" key="3">
    <source>
        <dbReference type="ARBA" id="ARBA00022679"/>
    </source>
</evidence>
<dbReference type="Pfam" id="PF00535">
    <property type="entry name" value="Glycos_transf_2"/>
    <property type="match status" value="1"/>
</dbReference>
<dbReference type="InterPro" id="IPR001173">
    <property type="entry name" value="Glyco_trans_2-like"/>
</dbReference>
<dbReference type="PANTHER" id="PTHR43685:SF5">
    <property type="entry name" value="GLYCOSYLTRANSFERASE EPSE-RELATED"/>
    <property type="match status" value="1"/>
</dbReference>
<name>A0A4P7GQ78_9ACTN</name>
<evidence type="ECO:0000313" key="5">
    <source>
        <dbReference type="EMBL" id="QBR94189.1"/>
    </source>
</evidence>
<dbReference type="AlphaFoldDB" id="A0A4P7GQ78"/>
<dbReference type="InterPro" id="IPR029044">
    <property type="entry name" value="Nucleotide-diphossugar_trans"/>
</dbReference>
<dbReference type="InterPro" id="IPR050834">
    <property type="entry name" value="Glycosyltransf_2"/>
</dbReference>
<sequence length="282" mass="30888">MTGMSAADICILMPVHRNTSAAHLRGALDSLRHQTLRAGEILVVRDGPLTPAHDVVLDEERALAPELVVLEPGSVGLVGALNAGLAHTTAAWVARMDADDVADPRRIELQALAAREGTAGVIGSAMLEFEEDPGTATARRDMPLDHDEIVRKLRSVNPVNHPTVLMCRQDVVSAGGYLPLAGMEDYYLWARLAAAGTRFHNLPQPLVHYRVDEASYRRRADREAIRAEWHLQRHLRRLGLVGPARSATNLVLRVSFRLLPPRLMRPAYDVVRSVLAGSNRAG</sequence>
<evidence type="ECO:0000313" key="6">
    <source>
        <dbReference type="Proteomes" id="UP000294894"/>
    </source>
</evidence>
<protein>
    <submittedName>
        <fullName evidence="5">Glycosyltransferase</fullName>
    </submittedName>
</protein>
<dbReference type="GO" id="GO:0016757">
    <property type="term" value="F:glycosyltransferase activity"/>
    <property type="evidence" value="ECO:0007669"/>
    <property type="project" value="UniProtKB-KW"/>
</dbReference>
<evidence type="ECO:0000259" key="4">
    <source>
        <dbReference type="Pfam" id="PF00535"/>
    </source>
</evidence>
<reference evidence="5 6" key="1">
    <citation type="submission" date="2019-03" db="EMBL/GenBank/DDBJ databases">
        <title>Three New Species of Nocardioides, Nocardioides euryhalodurans sp. nov., Nocardioides seonyuensis sp. nov. and Nocardioides eburneoflavus sp. nov., Iolated from Soil.</title>
        <authorList>
            <person name="Roh S.G."/>
            <person name="Lee C."/>
            <person name="Kim M.-K."/>
            <person name="Kim S.B."/>
        </authorList>
    </citation>
    <scope>NUCLEOTIDE SEQUENCE [LARGE SCALE GENOMIC DNA]</scope>
    <source>
        <strain evidence="5 6">MMS17-SY117</strain>
    </source>
</reference>
<proteinExistence type="inferred from homology"/>
<dbReference type="Gene3D" id="3.90.550.10">
    <property type="entry name" value="Spore Coat Polysaccharide Biosynthesis Protein SpsA, Chain A"/>
    <property type="match status" value="1"/>
</dbReference>
<dbReference type="OrthoDB" id="7665907at2"/>
<organism evidence="5 6">
    <name type="scientific">Nocardioides euryhalodurans</name>
    <dbReference type="NCBI Taxonomy" id="2518370"/>
    <lineage>
        <taxon>Bacteria</taxon>
        <taxon>Bacillati</taxon>
        <taxon>Actinomycetota</taxon>
        <taxon>Actinomycetes</taxon>
        <taxon>Propionibacteriales</taxon>
        <taxon>Nocardioidaceae</taxon>
        <taxon>Nocardioides</taxon>
    </lineage>
</organism>
<accession>A0A4P7GQ78</accession>
<gene>
    <name evidence="5" type="ORF">EXE57_19280</name>
</gene>